<dbReference type="GO" id="GO:0016757">
    <property type="term" value="F:glycosyltransferase activity"/>
    <property type="evidence" value="ECO:0007669"/>
    <property type="project" value="UniProtKB-KW"/>
</dbReference>
<dbReference type="CDD" id="cd04187">
    <property type="entry name" value="DPM1_like_bac"/>
    <property type="match status" value="1"/>
</dbReference>
<dbReference type="PANTHER" id="PTHR48090">
    <property type="entry name" value="UNDECAPRENYL-PHOSPHATE 4-DEOXY-4-FORMAMIDO-L-ARABINOSE TRANSFERASE-RELATED"/>
    <property type="match status" value="1"/>
</dbReference>
<keyword evidence="1" id="KW-0997">Cell inner membrane</keyword>
<keyword evidence="4" id="KW-0808">Transferase</keyword>
<dbReference type="EMBL" id="JAZDQJ010000008">
    <property type="protein sequence ID" value="MEE1933551.1"/>
    <property type="molecule type" value="Genomic_DNA"/>
</dbReference>
<evidence type="ECO:0000259" key="3">
    <source>
        <dbReference type="Pfam" id="PF00535"/>
    </source>
</evidence>
<dbReference type="InterPro" id="IPR029044">
    <property type="entry name" value="Nucleotide-diphossugar_trans"/>
</dbReference>
<dbReference type="Pfam" id="PF00535">
    <property type="entry name" value="Glycos_transf_2"/>
    <property type="match status" value="1"/>
</dbReference>
<keyword evidence="2" id="KW-0812">Transmembrane</keyword>
<evidence type="ECO:0000313" key="4">
    <source>
        <dbReference type="EMBL" id="MEE1933551.1"/>
    </source>
</evidence>
<name>A0ABU7HPT1_9PSED</name>
<proteinExistence type="predicted"/>
<keyword evidence="4" id="KW-0328">Glycosyltransferase</keyword>
<comment type="caution">
    <text evidence="4">The sequence shown here is derived from an EMBL/GenBank/DDBJ whole genome shotgun (WGS) entry which is preliminary data.</text>
</comment>
<feature type="transmembrane region" description="Helical" evidence="2">
    <location>
        <begin position="228"/>
        <end position="249"/>
    </location>
</feature>
<dbReference type="Gene3D" id="3.90.550.10">
    <property type="entry name" value="Spore Coat Polysaccharide Biosynthesis Protein SpsA, Chain A"/>
    <property type="match status" value="1"/>
</dbReference>
<sequence length="329" mass="36851">MLTLVIPVYKNEGSIPDLLDAVRNLNRELDDELETVFVVDGSPDRSYEMLREGLAKECFRSQLLLLSRNFGSFMAIRTGLQAGNGERFAVMAADLQEPPELVLQMNRVLCNEPIDVVVGVREGRDDPFMSRMASKLFWGLYRRYVVPEIPPGGVDMFACTRTFRDTLLTLEERHSSLIAQIFWLGYRRQVVSYTRQRREHGKSAWTLRKKINYLMDSVFSFTDLPIRLLVRVGAGGSALAALFGLFVLAAKIHGMIAVPGYAMTILMITFLGCLNLLGLGIVGSYAWRTYENTKKRPLAIPMRQESFGSLPAKSESSVVASVTLEQAPA</sequence>
<dbReference type="PANTHER" id="PTHR48090:SF8">
    <property type="entry name" value="GLYCOSYLTRANSFERASE CSBB-RELATED"/>
    <property type="match status" value="1"/>
</dbReference>
<evidence type="ECO:0000256" key="2">
    <source>
        <dbReference type="SAM" id="Phobius"/>
    </source>
</evidence>
<feature type="domain" description="Glycosyltransferase 2-like" evidence="3">
    <location>
        <begin position="4"/>
        <end position="162"/>
    </location>
</feature>
<dbReference type="EC" id="2.4.-.-" evidence="4"/>
<gene>
    <name evidence="4" type="ORF">V0R50_09990</name>
</gene>
<feature type="transmembrane region" description="Helical" evidence="2">
    <location>
        <begin position="261"/>
        <end position="287"/>
    </location>
</feature>
<keyword evidence="5" id="KW-1185">Reference proteome</keyword>
<evidence type="ECO:0000313" key="5">
    <source>
        <dbReference type="Proteomes" id="UP001335100"/>
    </source>
</evidence>
<reference evidence="4 5" key="1">
    <citation type="submission" date="2024-01" db="EMBL/GenBank/DDBJ databases">
        <title>Unpublished Manusciprt.</title>
        <authorList>
            <person name="Duman M."/>
            <person name="Valdes E.G."/>
            <person name="Ajmi N."/>
            <person name="Altun S."/>
            <person name="Saticioglu I.B."/>
        </authorList>
    </citation>
    <scope>NUCLEOTIDE SEQUENCE [LARGE SCALE GENOMIC DNA]</scope>
    <source>
        <strain evidence="4 5">148P</strain>
    </source>
</reference>
<dbReference type="InterPro" id="IPR001173">
    <property type="entry name" value="Glyco_trans_2-like"/>
</dbReference>
<keyword evidence="2" id="KW-1133">Transmembrane helix</keyword>
<protein>
    <submittedName>
        <fullName evidence="4">Glycosyltransferase family 2 protein</fullName>
        <ecNumber evidence="4">2.4.-.-</ecNumber>
    </submittedName>
</protein>
<organism evidence="4 5">
    <name type="scientific">Pseudomonas ulcerans</name>
    <dbReference type="NCBI Taxonomy" id="3115852"/>
    <lineage>
        <taxon>Bacteria</taxon>
        <taxon>Pseudomonadati</taxon>
        <taxon>Pseudomonadota</taxon>
        <taxon>Gammaproteobacteria</taxon>
        <taxon>Pseudomonadales</taxon>
        <taxon>Pseudomonadaceae</taxon>
        <taxon>Pseudomonas</taxon>
    </lineage>
</organism>
<evidence type="ECO:0000256" key="1">
    <source>
        <dbReference type="ARBA" id="ARBA00022519"/>
    </source>
</evidence>
<keyword evidence="2" id="KW-0472">Membrane</keyword>
<keyword evidence="1" id="KW-1003">Cell membrane</keyword>
<dbReference type="InterPro" id="IPR050256">
    <property type="entry name" value="Glycosyltransferase_2"/>
</dbReference>
<dbReference type="Proteomes" id="UP001335100">
    <property type="component" value="Unassembled WGS sequence"/>
</dbReference>
<dbReference type="RefSeq" id="WP_330074381.1">
    <property type="nucleotide sequence ID" value="NZ_JAZDQJ010000008.1"/>
</dbReference>
<accession>A0ABU7HPT1</accession>
<dbReference type="SUPFAM" id="SSF53448">
    <property type="entry name" value="Nucleotide-diphospho-sugar transferases"/>
    <property type="match status" value="1"/>
</dbReference>